<dbReference type="KEGG" id="bgp:BGL_2c07080"/>
<proteinExistence type="predicted"/>
<keyword evidence="2" id="KW-0812">Transmembrane</keyword>
<name>A0A0B6RTY0_BURPL</name>
<feature type="region of interest" description="Disordered" evidence="1">
    <location>
        <begin position="91"/>
        <end position="115"/>
    </location>
</feature>
<accession>A0A0B6RTY0</accession>
<keyword evidence="2" id="KW-0472">Membrane</keyword>
<protein>
    <submittedName>
        <fullName evidence="3">Uncharacterized protein</fullName>
    </submittedName>
</protein>
<keyword evidence="2" id="KW-1133">Transmembrane helix</keyword>
<feature type="transmembrane region" description="Helical" evidence="2">
    <location>
        <begin position="40"/>
        <end position="64"/>
    </location>
</feature>
<dbReference type="SUPFAM" id="SSF48452">
    <property type="entry name" value="TPR-like"/>
    <property type="match status" value="1"/>
</dbReference>
<organism evidence="3 4">
    <name type="scientific">Burkholderia plantarii</name>
    <dbReference type="NCBI Taxonomy" id="41899"/>
    <lineage>
        <taxon>Bacteria</taxon>
        <taxon>Pseudomonadati</taxon>
        <taxon>Pseudomonadota</taxon>
        <taxon>Betaproteobacteria</taxon>
        <taxon>Burkholderiales</taxon>
        <taxon>Burkholderiaceae</taxon>
        <taxon>Burkholderia</taxon>
    </lineage>
</organism>
<keyword evidence="4" id="KW-1185">Reference proteome</keyword>
<dbReference type="InterPro" id="IPR011990">
    <property type="entry name" value="TPR-like_helical_dom_sf"/>
</dbReference>
<feature type="compositionally biased region" description="Low complexity" evidence="1">
    <location>
        <begin position="91"/>
        <end position="102"/>
    </location>
</feature>
<gene>
    <name evidence="3" type="ORF">BGL_2c07080</name>
</gene>
<reference evidence="4" key="1">
    <citation type="submission" date="2011-03" db="EMBL/GenBank/DDBJ databases">
        <authorList>
            <person name="Voget S."/>
            <person name="Streit W.R."/>
            <person name="Jaeger K.E."/>
            <person name="Daniel R."/>
        </authorList>
    </citation>
    <scope>NUCLEOTIDE SEQUENCE [LARGE SCALE GENOMIC DNA]</scope>
    <source>
        <strain evidence="4">PG1</strain>
    </source>
</reference>
<dbReference type="EMBL" id="CP002581">
    <property type="protein sequence ID" value="AJK48792.1"/>
    <property type="molecule type" value="Genomic_DNA"/>
</dbReference>
<evidence type="ECO:0000313" key="3">
    <source>
        <dbReference type="EMBL" id="AJK48792.1"/>
    </source>
</evidence>
<sequence>MAIDLETLRKTVGDDASARAEDAERAGARWFAALLNGRTWRALLTTLLVLAALMLAGAAAWLLAHRPLHSPSFGGAEIRRFVATLRPAPRQAANPASVAPAPRARPDHAGAAARPPLSIEAVARDADPDIARVLALARTGDQAAIAEAARQAGRSVDFSRYRWQRDRKAARALNQDAIAAFNGRGDAQAAYEIQRKALEADPLDGEVAGNLALYAYRTGRVGEARLYALYALAVPRADGKSGRTADWTTLAAIEAANGDAAGARGAMYVTLALASDVRLRCVSAVQATARTYGSRLRDATEAMLARVRERSLSDAPECGLPVRW</sequence>
<dbReference type="RefSeq" id="WP_042627371.1">
    <property type="nucleotide sequence ID" value="NZ_CP002581.1"/>
</dbReference>
<dbReference type="AlphaFoldDB" id="A0A0B6RTY0"/>
<dbReference type="HOGENOM" id="CLU_857054_0_0_4"/>
<dbReference type="Proteomes" id="UP000031838">
    <property type="component" value="Chromosome 2"/>
</dbReference>
<evidence type="ECO:0000256" key="2">
    <source>
        <dbReference type="SAM" id="Phobius"/>
    </source>
</evidence>
<evidence type="ECO:0000256" key="1">
    <source>
        <dbReference type="SAM" id="MobiDB-lite"/>
    </source>
</evidence>
<evidence type="ECO:0000313" key="4">
    <source>
        <dbReference type="Proteomes" id="UP000031838"/>
    </source>
</evidence>
<reference evidence="3 4" key="2">
    <citation type="journal article" date="2016" name="Appl. Microbiol. Biotechnol.">
        <title>Mutations improving production and secretion of extracellular lipase by Burkholderia glumae PG1.</title>
        <authorList>
            <person name="Knapp A."/>
            <person name="Voget S."/>
            <person name="Gao R."/>
            <person name="Zaburannyi N."/>
            <person name="Krysciak D."/>
            <person name="Breuer M."/>
            <person name="Hauer B."/>
            <person name="Streit W.R."/>
            <person name="Muller R."/>
            <person name="Daniel R."/>
            <person name="Jaeger K.E."/>
        </authorList>
    </citation>
    <scope>NUCLEOTIDE SEQUENCE [LARGE SCALE GENOMIC DNA]</scope>
    <source>
        <strain evidence="3 4">PG1</strain>
    </source>
</reference>